<dbReference type="PROSITE" id="PS51257">
    <property type="entry name" value="PROKAR_LIPOPROTEIN"/>
    <property type="match status" value="1"/>
</dbReference>
<evidence type="ECO:0008006" key="3">
    <source>
        <dbReference type="Google" id="ProtNLM"/>
    </source>
</evidence>
<evidence type="ECO:0000313" key="2">
    <source>
        <dbReference type="Proteomes" id="UP000436006"/>
    </source>
</evidence>
<comment type="caution">
    <text evidence="1">The sequence shown here is derived from an EMBL/GenBank/DDBJ whole genome shotgun (WGS) entry which is preliminary data.</text>
</comment>
<name>A0A7K1SF16_9BACT</name>
<accession>A0A7K1SF16</accession>
<keyword evidence="2" id="KW-1185">Reference proteome</keyword>
<dbReference type="RefSeq" id="WP_157587128.1">
    <property type="nucleotide sequence ID" value="NZ_WPIN01000007.1"/>
</dbReference>
<dbReference type="AlphaFoldDB" id="A0A7K1SF16"/>
<sequence length="127" mass="14124">MRRLSLFVFLTGSLFSCNSIPDQFGKLDLKKWRGDRGGCNGVRATLVPDFRAEIQNLKGKTTNTIGELLGRPDINQIADRNQKFYIYFLEKGSHCDQPGVKSNSRSVAIRMSAIGLATEVTFQNGLP</sequence>
<organism evidence="1 2">
    <name type="scientific">Spirosoma arboris</name>
    <dbReference type="NCBI Taxonomy" id="2682092"/>
    <lineage>
        <taxon>Bacteria</taxon>
        <taxon>Pseudomonadati</taxon>
        <taxon>Bacteroidota</taxon>
        <taxon>Cytophagia</taxon>
        <taxon>Cytophagales</taxon>
        <taxon>Cytophagaceae</taxon>
        <taxon>Spirosoma</taxon>
    </lineage>
</organism>
<dbReference type="EMBL" id="WPIN01000007">
    <property type="protein sequence ID" value="MVM32410.1"/>
    <property type="molecule type" value="Genomic_DNA"/>
</dbReference>
<protein>
    <recommendedName>
        <fullName evidence="3">Lipoprotein SmpA/OmlA domain-containing protein</fullName>
    </recommendedName>
</protein>
<proteinExistence type="predicted"/>
<gene>
    <name evidence="1" type="ORF">GO755_20350</name>
</gene>
<reference evidence="1 2" key="1">
    <citation type="submission" date="2019-12" db="EMBL/GenBank/DDBJ databases">
        <title>Spirosoma sp. HMF4905 genome sequencing and assembly.</title>
        <authorList>
            <person name="Kang H."/>
            <person name="Cha I."/>
            <person name="Kim H."/>
            <person name="Joh K."/>
        </authorList>
    </citation>
    <scope>NUCLEOTIDE SEQUENCE [LARGE SCALE GENOMIC DNA]</scope>
    <source>
        <strain evidence="1 2">HMF4905</strain>
    </source>
</reference>
<dbReference type="Proteomes" id="UP000436006">
    <property type="component" value="Unassembled WGS sequence"/>
</dbReference>
<evidence type="ECO:0000313" key="1">
    <source>
        <dbReference type="EMBL" id="MVM32410.1"/>
    </source>
</evidence>